<dbReference type="Proteomes" id="UP000244168">
    <property type="component" value="Unassembled WGS sequence"/>
</dbReference>
<dbReference type="InterPro" id="IPR035093">
    <property type="entry name" value="RelE/ParE_toxin_dom_sf"/>
</dbReference>
<dbReference type="Gene3D" id="3.30.2310.20">
    <property type="entry name" value="RelE-like"/>
    <property type="match status" value="1"/>
</dbReference>
<dbReference type="EMBL" id="QAOQ01000001">
    <property type="protein sequence ID" value="PTR01204.1"/>
    <property type="molecule type" value="Genomic_DNA"/>
</dbReference>
<dbReference type="Pfam" id="PF05016">
    <property type="entry name" value="ParE_toxin"/>
    <property type="match status" value="1"/>
</dbReference>
<evidence type="ECO:0000313" key="2">
    <source>
        <dbReference type="EMBL" id="PTR01204.1"/>
    </source>
</evidence>
<accession>A0A2T5JFP0</accession>
<proteinExistence type="predicted"/>
<keyword evidence="3" id="KW-1185">Reference proteome</keyword>
<evidence type="ECO:0000256" key="1">
    <source>
        <dbReference type="ARBA" id="ARBA00022649"/>
    </source>
</evidence>
<keyword evidence="1" id="KW-1277">Toxin-antitoxin system</keyword>
<gene>
    <name evidence="2" type="ORF">C8P68_101438</name>
</gene>
<dbReference type="AlphaFoldDB" id="A0A2T5JFP0"/>
<reference evidence="2 3" key="1">
    <citation type="submission" date="2018-04" db="EMBL/GenBank/DDBJ databases">
        <title>Genomic Encyclopedia of Archaeal and Bacterial Type Strains, Phase II (KMG-II): from individual species to whole genera.</title>
        <authorList>
            <person name="Goeker M."/>
        </authorList>
    </citation>
    <scope>NUCLEOTIDE SEQUENCE [LARGE SCALE GENOMIC DNA]</scope>
    <source>
        <strain evidence="2 3">DSM 26809</strain>
    </source>
</reference>
<comment type="caution">
    <text evidence="2">The sequence shown here is derived from an EMBL/GenBank/DDBJ whole genome shotgun (WGS) entry which is preliminary data.</text>
</comment>
<name>A0A2T5JFP0_9SPHI</name>
<dbReference type="InterPro" id="IPR007712">
    <property type="entry name" value="RelE/ParE_toxin"/>
</dbReference>
<evidence type="ECO:0000313" key="3">
    <source>
        <dbReference type="Proteomes" id="UP000244168"/>
    </source>
</evidence>
<dbReference type="OrthoDB" id="595476at2"/>
<sequence>MAQQAYQWYEEQREGLGGLFLNELDRCFDKIEAHPERYARIKDNFRHIVFHTFPYVLVFEVMENEVVVYAVFHTSRGPSKKFKR</sequence>
<organism evidence="2 3">
    <name type="scientific">Mucilaginibacter yixingensis</name>
    <dbReference type="NCBI Taxonomy" id="1295612"/>
    <lineage>
        <taxon>Bacteria</taxon>
        <taxon>Pseudomonadati</taxon>
        <taxon>Bacteroidota</taxon>
        <taxon>Sphingobacteriia</taxon>
        <taxon>Sphingobacteriales</taxon>
        <taxon>Sphingobacteriaceae</taxon>
        <taxon>Mucilaginibacter</taxon>
    </lineage>
</organism>
<protein>
    <submittedName>
        <fullName evidence="2">ParE-like toxin of type II ParDE toxin-antitoxin system</fullName>
    </submittedName>
</protein>
<dbReference type="RefSeq" id="WP_107826613.1">
    <property type="nucleotide sequence ID" value="NZ_CP160205.1"/>
</dbReference>